<name>A0AA41ZBA9_9SPHN</name>
<dbReference type="InterPro" id="IPR029058">
    <property type="entry name" value="AB_hydrolase_fold"/>
</dbReference>
<accession>A0AA41ZBA9</accession>
<dbReference type="PRINTS" id="PR00111">
    <property type="entry name" value="ABHYDROLASE"/>
</dbReference>
<evidence type="ECO:0000259" key="3">
    <source>
        <dbReference type="Pfam" id="PF00561"/>
    </source>
</evidence>
<dbReference type="Gene3D" id="3.40.50.1820">
    <property type="entry name" value="alpha/beta hydrolase"/>
    <property type="match status" value="1"/>
</dbReference>
<evidence type="ECO:0000256" key="1">
    <source>
        <dbReference type="ARBA" id="ARBA00022801"/>
    </source>
</evidence>
<keyword evidence="1 4" id="KW-0378">Hydrolase</keyword>
<feature type="domain" description="AB hydrolase-1" evidence="3">
    <location>
        <begin position="53"/>
        <end position="291"/>
    </location>
</feature>
<sequence>MKRVIAAMLAVFFSLFAAQHVSAQEFTFPAGFRTTDIATNGTTLHVRVGGAGPAVLLVHGYGDTGDMWVPLAATLMRDHMVIIPDLRGMGLSAVATEGFTKKNQAKDLAGILDKLNVRRTDVVGHDIGNMVAFAFAEAYPDRTTRLVMMDAPVPGVGPWDEILKSPLLWHFRFGGPDMERLVAGRERIYLDRFWNEFAATRTAFPEDARVHYATLYAAPGRMHAGFSQFAAFDQDVIDNRASVAHGPLKMPILAIGGDHSLGPTMAVIMRAAADNVTGLVVPNSGHWLMEEQRGPTVEAIASFLRRS</sequence>
<dbReference type="PANTHER" id="PTHR43798">
    <property type="entry name" value="MONOACYLGLYCEROL LIPASE"/>
    <property type="match status" value="1"/>
</dbReference>
<reference evidence="4" key="1">
    <citation type="submission" date="2022-06" db="EMBL/GenBank/DDBJ databases">
        <title>Sphingomonas sp. nov. isolated from rhizosphere soil of tomato.</title>
        <authorList>
            <person name="Dong H."/>
            <person name="Gao R."/>
        </authorList>
    </citation>
    <scope>NUCLEOTIDE SEQUENCE</scope>
    <source>
        <strain evidence="4">MMSM24</strain>
    </source>
</reference>
<dbReference type="GO" id="GO:0016787">
    <property type="term" value="F:hydrolase activity"/>
    <property type="evidence" value="ECO:0007669"/>
    <property type="project" value="UniProtKB-KW"/>
</dbReference>
<dbReference type="GO" id="GO:0016020">
    <property type="term" value="C:membrane"/>
    <property type="evidence" value="ECO:0007669"/>
    <property type="project" value="TreeGrafter"/>
</dbReference>
<keyword evidence="2" id="KW-0732">Signal</keyword>
<dbReference type="AlphaFoldDB" id="A0AA41ZBA9"/>
<gene>
    <name evidence="4" type="ORF">NEE01_02960</name>
</gene>
<dbReference type="PRINTS" id="PR00412">
    <property type="entry name" value="EPOXHYDRLASE"/>
</dbReference>
<keyword evidence="5" id="KW-1185">Reference proteome</keyword>
<comment type="caution">
    <text evidence="4">The sequence shown here is derived from an EMBL/GenBank/DDBJ whole genome shotgun (WGS) entry which is preliminary data.</text>
</comment>
<dbReference type="Pfam" id="PF00561">
    <property type="entry name" value="Abhydrolase_1"/>
    <property type="match status" value="1"/>
</dbReference>
<dbReference type="InterPro" id="IPR050266">
    <property type="entry name" value="AB_hydrolase_sf"/>
</dbReference>
<organism evidence="4 5">
    <name type="scientific">Sphingomonas lycopersici</name>
    <dbReference type="NCBI Taxonomy" id="2951807"/>
    <lineage>
        <taxon>Bacteria</taxon>
        <taxon>Pseudomonadati</taxon>
        <taxon>Pseudomonadota</taxon>
        <taxon>Alphaproteobacteria</taxon>
        <taxon>Sphingomonadales</taxon>
        <taxon>Sphingomonadaceae</taxon>
        <taxon>Sphingomonas</taxon>
    </lineage>
</organism>
<feature type="chain" id="PRO_5041380831" evidence="2">
    <location>
        <begin position="24"/>
        <end position="307"/>
    </location>
</feature>
<dbReference type="InterPro" id="IPR000639">
    <property type="entry name" value="Epox_hydrolase-like"/>
</dbReference>
<evidence type="ECO:0000313" key="4">
    <source>
        <dbReference type="EMBL" id="MCW6533739.1"/>
    </source>
</evidence>
<evidence type="ECO:0000256" key="2">
    <source>
        <dbReference type="SAM" id="SignalP"/>
    </source>
</evidence>
<feature type="signal peptide" evidence="2">
    <location>
        <begin position="1"/>
        <end position="23"/>
    </location>
</feature>
<dbReference type="PANTHER" id="PTHR43798:SF31">
    <property type="entry name" value="AB HYDROLASE SUPERFAMILY PROTEIN YCLE"/>
    <property type="match status" value="1"/>
</dbReference>
<dbReference type="Proteomes" id="UP001165565">
    <property type="component" value="Unassembled WGS sequence"/>
</dbReference>
<dbReference type="InterPro" id="IPR000073">
    <property type="entry name" value="AB_hydrolase_1"/>
</dbReference>
<dbReference type="RefSeq" id="WP_265267769.1">
    <property type="nucleotide sequence ID" value="NZ_JANFAV010000001.1"/>
</dbReference>
<dbReference type="EMBL" id="JANFAV010000001">
    <property type="protein sequence ID" value="MCW6533739.1"/>
    <property type="molecule type" value="Genomic_DNA"/>
</dbReference>
<protein>
    <submittedName>
        <fullName evidence="4">Alpha/beta hydrolase</fullName>
    </submittedName>
</protein>
<proteinExistence type="predicted"/>
<dbReference type="SUPFAM" id="SSF53474">
    <property type="entry name" value="alpha/beta-Hydrolases"/>
    <property type="match status" value="1"/>
</dbReference>
<evidence type="ECO:0000313" key="5">
    <source>
        <dbReference type="Proteomes" id="UP001165565"/>
    </source>
</evidence>